<feature type="signal peptide" evidence="3">
    <location>
        <begin position="1"/>
        <end position="19"/>
    </location>
</feature>
<accession>A0A7X1BBP5</accession>
<sequence length="692" mass="77026">MKYKTLFSLLLGGAFAGCASVADESELLKDRYPLAKSAFSLIEESPLIEQALLDSEYLHRIGDQPAVERALRSRLASSEFRAFGDTRSVRVEILQGTVLDSSSIVLEYQTDWKEFTSQPSGGPQQKDPVMLGNGRDSMWHRSFYGGTDDPQALKEFEDLLQARREAPSNKRHLKDPDFVKLAEKHLPSVPLKQVRSDVKSRIEKLVEAFAPYGAHVLDTPELGNFGAKITDGLYLYIRDFPKDAPTRYDHDPFFWLIVSGGPRQVPADFIPAFPGAEGFGALATGGRGGKVIYVTNTNSDGPGSLKEALETQGPRTVLFKVSGQIDLPDDTWITQGDLTLIGYNAPGDGVEVNGRLCMAASNIVMRGMRFRLRPPMVKDGMSTRGRLENIVFDHCSFAYASDELLRMIGGDSSFYGFSIQYCLLGPGLAGLGDHPYGPEVGGYGTFHHNLFYNTLSRSPEIDCVLIDWRHNIMANMRSGHSLRPHSRFNMVGNYIIDIPGNPNEYSFKSNDTAYLADNLVERGKKVRPFASDYNSSFMKEPHTVMPVTETDPKELVDLLVPIAGAYIPARDSTDAHFIEKFKARENKLPHLKGGKWKPYGNENDNMELYEMWEDANFPPPAEGAELVDQDSDNDGMPDAWEEANSLRSMYGRDGAQDADHDGYTNLEEYLNGTDPNEFVDYTNPANNVHTLH</sequence>
<dbReference type="InterPro" id="IPR052063">
    <property type="entry name" value="Polysaccharide_Lyase_1"/>
</dbReference>
<evidence type="ECO:0000256" key="1">
    <source>
        <dbReference type="ARBA" id="ARBA00022723"/>
    </source>
</evidence>
<dbReference type="InterPro" id="IPR012334">
    <property type="entry name" value="Pectin_lyas_fold"/>
</dbReference>
<proteinExistence type="predicted"/>
<keyword evidence="3" id="KW-0732">Signal</keyword>
<organism evidence="4 5">
    <name type="scientific">Pelagicoccus albus</name>
    <dbReference type="NCBI Taxonomy" id="415222"/>
    <lineage>
        <taxon>Bacteria</taxon>
        <taxon>Pseudomonadati</taxon>
        <taxon>Verrucomicrobiota</taxon>
        <taxon>Opitutia</taxon>
        <taxon>Puniceicoccales</taxon>
        <taxon>Pelagicoccaceae</taxon>
        <taxon>Pelagicoccus</taxon>
    </lineage>
</organism>
<evidence type="ECO:0000256" key="3">
    <source>
        <dbReference type="SAM" id="SignalP"/>
    </source>
</evidence>
<evidence type="ECO:0000256" key="2">
    <source>
        <dbReference type="ARBA" id="ARBA00023180"/>
    </source>
</evidence>
<dbReference type="Proteomes" id="UP000526501">
    <property type="component" value="Unassembled WGS sequence"/>
</dbReference>
<evidence type="ECO:0000313" key="5">
    <source>
        <dbReference type="Proteomes" id="UP000526501"/>
    </source>
</evidence>
<protein>
    <recommendedName>
        <fullName evidence="6">Pectate lyase</fullName>
    </recommendedName>
</protein>
<dbReference type="PANTHER" id="PTHR42970:SF1">
    <property type="entry name" value="PECTATE LYASE C-RELATED"/>
    <property type="match status" value="1"/>
</dbReference>
<keyword evidence="5" id="KW-1185">Reference proteome</keyword>
<keyword evidence="1" id="KW-0479">Metal-binding</keyword>
<dbReference type="AlphaFoldDB" id="A0A7X1BBP5"/>
<comment type="caution">
    <text evidence="4">The sequence shown here is derived from an EMBL/GenBank/DDBJ whole genome shotgun (WGS) entry which is preliminary data.</text>
</comment>
<dbReference type="InterPro" id="IPR011050">
    <property type="entry name" value="Pectin_lyase_fold/virulence"/>
</dbReference>
<evidence type="ECO:0008006" key="6">
    <source>
        <dbReference type="Google" id="ProtNLM"/>
    </source>
</evidence>
<gene>
    <name evidence="4" type="ORF">H5P27_18735</name>
</gene>
<dbReference type="PANTHER" id="PTHR42970">
    <property type="entry name" value="PECTATE LYASE C-RELATED"/>
    <property type="match status" value="1"/>
</dbReference>
<dbReference type="RefSeq" id="WP_185661952.1">
    <property type="nucleotide sequence ID" value="NZ_CAWPOO010000013.1"/>
</dbReference>
<dbReference type="GO" id="GO:0046872">
    <property type="term" value="F:metal ion binding"/>
    <property type="evidence" value="ECO:0007669"/>
    <property type="project" value="UniProtKB-KW"/>
</dbReference>
<evidence type="ECO:0000313" key="4">
    <source>
        <dbReference type="EMBL" id="MBC2608098.1"/>
    </source>
</evidence>
<dbReference type="EMBL" id="JACHVC010000013">
    <property type="protein sequence ID" value="MBC2608098.1"/>
    <property type="molecule type" value="Genomic_DNA"/>
</dbReference>
<keyword evidence="2" id="KW-0325">Glycoprotein</keyword>
<feature type="chain" id="PRO_5031173067" description="Pectate lyase" evidence="3">
    <location>
        <begin position="20"/>
        <end position="692"/>
    </location>
</feature>
<dbReference type="PROSITE" id="PS51257">
    <property type="entry name" value="PROKAR_LIPOPROTEIN"/>
    <property type="match status" value="1"/>
</dbReference>
<dbReference type="SUPFAM" id="SSF51126">
    <property type="entry name" value="Pectin lyase-like"/>
    <property type="match status" value="1"/>
</dbReference>
<reference evidence="4 5" key="1">
    <citation type="submission" date="2020-07" db="EMBL/GenBank/DDBJ databases">
        <authorList>
            <person name="Feng X."/>
        </authorList>
    </citation>
    <scope>NUCLEOTIDE SEQUENCE [LARGE SCALE GENOMIC DNA]</scope>
    <source>
        <strain evidence="4 5">JCM23202</strain>
    </source>
</reference>
<name>A0A7X1BBP5_9BACT</name>
<dbReference type="Gene3D" id="2.160.20.10">
    <property type="entry name" value="Single-stranded right-handed beta-helix, Pectin lyase-like"/>
    <property type="match status" value="1"/>
</dbReference>